<dbReference type="InterPro" id="IPR050266">
    <property type="entry name" value="AB_hydrolase_sf"/>
</dbReference>
<dbReference type="PANTHER" id="PTHR43798:SF31">
    <property type="entry name" value="AB HYDROLASE SUPERFAMILY PROTEIN YCLE"/>
    <property type="match status" value="1"/>
</dbReference>
<dbReference type="GO" id="GO:0042952">
    <property type="term" value="P:beta-ketoadipate pathway"/>
    <property type="evidence" value="ECO:0007669"/>
    <property type="project" value="InterPro"/>
</dbReference>
<dbReference type="GO" id="GO:0016020">
    <property type="term" value="C:membrane"/>
    <property type="evidence" value="ECO:0007669"/>
    <property type="project" value="TreeGrafter"/>
</dbReference>
<comment type="caution">
    <text evidence="3">The sequence shown here is derived from an EMBL/GenBank/DDBJ whole genome shotgun (WGS) entry which is preliminary data.</text>
</comment>
<dbReference type="Gene3D" id="3.40.50.1820">
    <property type="entry name" value="alpha/beta hydrolase"/>
    <property type="match status" value="1"/>
</dbReference>
<feature type="domain" description="AB hydrolase-1" evidence="2">
    <location>
        <begin position="17"/>
        <end position="238"/>
    </location>
</feature>
<dbReference type="InterPro" id="IPR026968">
    <property type="entry name" value="PcaD/CatD"/>
</dbReference>
<dbReference type="SUPFAM" id="SSF53474">
    <property type="entry name" value="alpha/beta-Hydrolases"/>
    <property type="match status" value="1"/>
</dbReference>
<evidence type="ECO:0000313" key="4">
    <source>
        <dbReference type="Proteomes" id="UP000550729"/>
    </source>
</evidence>
<dbReference type="InterPro" id="IPR000073">
    <property type="entry name" value="AB_hydrolase_1"/>
</dbReference>
<protein>
    <submittedName>
        <fullName evidence="3">3-oxoadipate enol-lactonase</fullName>
        <ecNumber evidence="3">3.1.1.24</ecNumber>
    </submittedName>
</protein>
<evidence type="ECO:0000256" key="1">
    <source>
        <dbReference type="ARBA" id="ARBA00022801"/>
    </source>
</evidence>
<reference evidence="3 4" key="1">
    <citation type="submission" date="2020-04" db="EMBL/GenBank/DDBJ databases">
        <title>Gordonia sp. nov. TBRC 11910.</title>
        <authorList>
            <person name="Suriyachadkun C."/>
        </authorList>
    </citation>
    <scope>NUCLEOTIDE SEQUENCE [LARGE SCALE GENOMIC DNA]</scope>
    <source>
        <strain evidence="3 4">TBRC 11910</strain>
    </source>
</reference>
<proteinExistence type="predicted"/>
<evidence type="ECO:0000313" key="3">
    <source>
        <dbReference type="EMBL" id="NMO02852.1"/>
    </source>
</evidence>
<accession>A0A848KX81</accession>
<dbReference type="RefSeq" id="WP_170195357.1">
    <property type="nucleotide sequence ID" value="NZ_JABBNB010000017.1"/>
</dbReference>
<evidence type="ECO:0000259" key="2">
    <source>
        <dbReference type="Pfam" id="PF00561"/>
    </source>
</evidence>
<dbReference type="EMBL" id="JABBNB010000017">
    <property type="protein sequence ID" value="NMO02852.1"/>
    <property type="molecule type" value="Genomic_DNA"/>
</dbReference>
<gene>
    <name evidence="3" type="primary">pcaD</name>
    <name evidence="3" type="ORF">HH308_16690</name>
</gene>
<dbReference type="PRINTS" id="PR00111">
    <property type="entry name" value="ABHYDROLASE"/>
</dbReference>
<dbReference type="PANTHER" id="PTHR43798">
    <property type="entry name" value="MONOACYLGLYCEROL LIPASE"/>
    <property type="match status" value="1"/>
</dbReference>
<dbReference type="InterPro" id="IPR029058">
    <property type="entry name" value="AB_hydrolase_fold"/>
</dbReference>
<dbReference type="GO" id="GO:0047570">
    <property type="term" value="F:3-oxoadipate enol-lactonase activity"/>
    <property type="evidence" value="ECO:0007669"/>
    <property type="project" value="UniProtKB-EC"/>
</dbReference>
<keyword evidence="4" id="KW-1185">Reference proteome</keyword>
<dbReference type="EC" id="3.1.1.24" evidence="3"/>
<dbReference type="AlphaFoldDB" id="A0A848KX81"/>
<dbReference type="Proteomes" id="UP000550729">
    <property type="component" value="Unassembled WGS sequence"/>
</dbReference>
<keyword evidence="1 3" id="KW-0378">Hydrolase</keyword>
<organism evidence="3 4">
    <name type="scientific">Gordonia asplenii</name>
    <dbReference type="NCBI Taxonomy" id="2725283"/>
    <lineage>
        <taxon>Bacteria</taxon>
        <taxon>Bacillati</taxon>
        <taxon>Actinomycetota</taxon>
        <taxon>Actinomycetes</taxon>
        <taxon>Mycobacteriales</taxon>
        <taxon>Gordoniaceae</taxon>
        <taxon>Gordonia</taxon>
    </lineage>
</organism>
<name>A0A848KX81_9ACTN</name>
<sequence length="260" mass="27888">MSAVEVHAVLSGRPDAPTVVLSNSLGSDHRMWDPQLAALEEHFRVIRYDTRGHGASPVPDGPYSIDDVTDDLIALLDRFDVTTAHFVGLSLGGMTMMRAAARNPERVDRLAVLCTSAALPAARQAYVERAAQVRAEGTAAVAQGVVSRWFTADYLAAHPDRRSYFEQMVAETPAEGYAGCCELLAAMDITDDLPHISAPTLVIAGADDVATPPEMLATIADTVADGTLLVVPQACHLANNQQPQTITPAIVNHLRHFERA</sequence>
<dbReference type="Pfam" id="PF00561">
    <property type="entry name" value="Abhydrolase_1"/>
    <property type="match status" value="1"/>
</dbReference>
<dbReference type="NCBIfam" id="TIGR02427">
    <property type="entry name" value="protocat_pcaD"/>
    <property type="match status" value="1"/>
</dbReference>